<evidence type="ECO:0000313" key="2">
    <source>
        <dbReference type="EMBL" id="KAG0553073.1"/>
    </source>
</evidence>
<reference evidence="2" key="1">
    <citation type="journal article" date="2019" name="BMC Genomics">
        <title>A new reference genome for Sorghum bicolor reveals high levels of sequence similarity between sweet and grain genotypes: implications for the genetics of sugar metabolism.</title>
        <authorList>
            <person name="Cooper E.A."/>
            <person name="Brenton Z.W."/>
            <person name="Flinn B.S."/>
            <person name="Jenkins J."/>
            <person name="Shu S."/>
            <person name="Flowers D."/>
            <person name="Luo F."/>
            <person name="Wang Y."/>
            <person name="Xia P."/>
            <person name="Barry K."/>
            <person name="Daum C."/>
            <person name="Lipzen A."/>
            <person name="Yoshinaga Y."/>
            <person name="Schmutz J."/>
            <person name="Saski C."/>
            <person name="Vermerris W."/>
            <person name="Kresovich S."/>
        </authorList>
    </citation>
    <scope>NUCLEOTIDE SEQUENCE</scope>
</reference>
<organism evidence="2 3">
    <name type="scientific">Sorghum bicolor</name>
    <name type="common">Sorghum</name>
    <name type="synonym">Sorghum vulgare</name>
    <dbReference type="NCBI Taxonomy" id="4558"/>
    <lineage>
        <taxon>Eukaryota</taxon>
        <taxon>Viridiplantae</taxon>
        <taxon>Streptophyta</taxon>
        <taxon>Embryophyta</taxon>
        <taxon>Tracheophyta</taxon>
        <taxon>Spermatophyta</taxon>
        <taxon>Magnoliopsida</taxon>
        <taxon>Liliopsida</taxon>
        <taxon>Poales</taxon>
        <taxon>Poaceae</taxon>
        <taxon>PACMAD clade</taxon>
        <taxon>Panicoideae</taxon>
        <taxon>Andropogonodae</taxon>
        <taxon>Andropogoneae</taxon>
        <taxon>Sorghinae</taxon>
        <taxon>Sorghum</taxon>
    </lineage>
</organism>
<sequence>MPPISPAAPSSRGTRRCRRATAYTGDEPETPLIVVVVLNSLRSIWMCMHDRPRSRSPRWRQAPGQHAGAENVGWCRVSSSLLLAPHGTYSS</sequence>
<evidence type="ECO:0000313" key="3">
    <source>
        <dbReference type="Proteomes" id="UP000807115"/>
    </source>
</evidence>
<dbReference type="AlphaFoldDB" id="A0A921S6N7"/>
<gene>
    <name evidence="2" type="ORF">BDA96_01G563800</name>
</gene>
<feature type="region of interest" description="Disordered" evidence="1">
    <location>
        <begin position="1"/>
        <end position="23"/>
    </location>
</feature>
<dbReference type="Proteomes" id="UP000807115">
    <property type="component" value="Chromosome 1"/>
</dbReference>
<accession>A0A921S6N7</accession>
<proteinExistence type="predicted"/>
<dbReference type="EMBL" id="CM027680">
    <property type="protein sequence ID" value="KAG0553073.1"/>
    <property type="molecule type" value="Genomic_DNA"/>
</dbReference>
<reference evidence="2" key="2">
    <citation type="submission" date="2020-10" db="EMBL/GenBank/DDBJ databases">
        <authorList>
            <person name="Cooper E.A."/>
            <person name="Brenton Z.W."/>
            <person name="Flinn B.S."/>
            <person name="Jenkins J."/>
            <person name="Shu S."/>
            <person name="Flowers D."/>
            <person name="Luo F."/>
            <person name="Wang Y."/>
            <person name="Xia P."/>
            <person name="Barry K."/>
            <person name="Daum C."/>
            <person name="Lipzen A."/>
            <person name="Yoshinaga Y."/>
            <person name="Schmutz J."/>
            <person name="Saski C."/>
            <person name="Vermerris W."/>
            <person name="Kresovich S."/>
        </authorList>
    </citation>
    <scope>NUCLEOTIDE SEQUENCE</scope>
</reference>
<protein>
    <submittedName>
        <fullName evidence="2">Uncharacterized protein</fullName>
    </submittedName>
</protein>
<comment type="caution">
    <text evidence="2">The sequence shown here is derived from an EMBL/GenBank/DDBJ whole genome shotgun (WGS) entry which is preliminary data.</text>
</comment>
<evidence type="ECO:0000256" key="1">
    <source>
        <dbReference type="SAM" id="MobiDB-lite"/>
    </source>
</evidence>
<name>A0A921S6N7_SORBI</name>